<reference evidence="3 4" key="1">
    <citation type="submission" date="2024-04" db="EMBL/GenBank/DDBJ databases">
        <title>Draft genome sequence of Sessilibacter corallicola NBRC 116591.</title>
        <authorList>
            <person name="Miyakawa T."/>
            <person name="Kusuya Y."/>
            <person name="Miura T."/>
        </authorList>
    </citation>
    <scope>NUCLEOTIDE SEQUENCE [LARGE SCALE GENOMIC DNA]</scope>
    <source>
        <strain evidence="3 4">KU-00831-HH</strain>
    </source>
</reference>
<name>A0ABQ0A937_9GAMM</name>
<keyword evidence="4" id="KW-1185">Reference proteome</keyword>
<dbReference type="EMBL" id="BAABWN010000006">
    <property type="protein sequence ID" value="GAA6168168.1"/>
    <property type="molecule type" value="Genomic_DNA"/>
</dbReference>
<evidence type="ECO:0000313" key="4">
    <source>
        <dbReference type="Proteomes" id="UP001465153"/>
    </source>
</evidence>
<dbReference type="Gene3D" id="3.40.30.10">
    <property type="entry name" value="Glutaredoxin"/>
    <property type="match status" value="1"/>
</dbReference>
<dbReference type="PIRSF" id="PIRSF038934">
    <property type="entry name" value="HyaE_HupG"/>
    <property type="match status" value="1"/>
</dbReference>
<protein>
    <recommendedName>
        <fullName evidence="2">Hydrogenase expression/formation protein</fullName>
    </recommendedName>
</protein>
<evidence type="ECO:0000313" key="3">
    <source>
        <dbReference type="EMBL" id="GAA6168168.1"/>
    </source>
</evidence>
<comment type="similarity">
    <text evidence="1 2">Belongs to the HupG/HyaE family.</text>
</comment>
<organism evidence="3 4">
    <name type="scientific">Sessilibacter corallicola</name>
    <dbReference type="NCBI Taxonomy" id="2904075"/>
    <lineage>
        <taxon>Bacteria</taxon>
        <taxon>Pseudomonadati</taxon>
        <taxon>Pseudomonadota</taxon>
        <taxon>Gammaproteobacteria</taxon>
        <taxon>Cellvibrionales</taxon>
        <taxon>Cellvibrionaceae</taxon>
        <taxon>Sessilibacter</taxon>
    </lineage>
</organism>
<dbReference type="Proteomes" id="UP001465153">
    <property type="component" value="Unassembled WGS sequence"/>
</dbReference>
<dbReference type="SUPFAM" id="SSF52833">
    <property type="entry name" value="Thioredoxin-like"/>
    <property type="match status" value="1"/>
</dbReference>
<dbReference type="InterPro" id="IPR036249">
    <property type="entry name" value="Thioredoxin-like_sf"/>
</dbReference>
<gene>
    <name evidence="3" type="ORF">NBRC116591_19790</name>
</gene>
<sequence>MSHPLLDRLHNEFNYPLLTTDSLDEFTQQNTLTVLFFTGDPIRQKETADVAVVLPEIIGQFPQLSAAVIDRGSELELQKKYNFLVWPALVFLREGEFLGSITKIRDWSEYLDEIPKILSRTPQPIAS</sequence>
<proteinExistence type="inferred from homology"/>
<dbReference type="InterPro" id="IPR010893">
    <property type="entry name" value="NiFe-hyd_mat_HyaE"/>
</dbReference>
<dbReference type="CDD" id="cd02965">
    <property type="entry name" value="HyaE"/>
    <property type="match status" value="1"/>
</dbReference>
<accession>A0ABQ0A937</accession>
<comment type="caution">
    <text evidence="3">The sequence shown here is derived from an EMBL/GenBank/DDBJ whole genome shotgun (WGS) entry which is preliminary data.</text>
</comment>
<dbReference type="RefSeq" id="WP_353302844.1">
    <property type="nucleotide sequence ID" value="NZ_BAABWN010000006.1"/>
</dbReference>
<dbReference type="Pfam" id="PF07449">
    <property type="entry name" value="HyaE"/>
    <property type="match status" value="1"/>
</dbReference>
<evidence type="ECO:0000256" key="2">
    <source>
        <dbReference type="PIRNR" id="PIRNR038934"/>
    </source>
</evidence>
<evidence type="ECO:0000256" key="1">
    <source>
        <dbReference type="ARBA" id="ARBA00009004"/>
    </source>
</evidence>